<dbReference type="InterPro" id="IPR005252">
    <property type="entry name" value="CoaBC"/>
</dbReference>
<dbReference type="Gene3D" id="3.40.50.1950">
    <property type="entry name" value="Flavin prenyltransferase-like"/>
    <property type="match status" value="1"/>
</dbReference>
<feature type="binding site" evidence="3">
    <location>
        <position position="371"/>
    </location>
    <ligand>
        <name>CTP</name>
        <dbReference type="ChEBI" id="CHEBI:37563"/>
    </ligand>
</feature>
<dbReference type="GO" id="GO:0004632">
    <property type="term" value="F:phosphopantothenate--cysteine ligase activity"/>
    <property type="evidence" value="ECO:0007669"/>
    <property type="project" value="UniProtKB-EC"/>
</dbReference>
<keyword evidence="2 3" id="KW-0456">Lyase</keyword>
<dbReference type="Pfam" id="PF02441">
    <property type="entry name" value="Flavoprotein"/>
    <property type="match status" value="1"/>
</dbReference>
<evidence type="ECO:0000256" key="3">
    <source>
        <dbReference type="HAMAP-Rule" id="MF_02225"/>
    </source>
</evidence>
<dbReference type="InterPro" id="IPR035929">
    <property type="entry name" value="CoaB-like_sf"/>
</dbReference>
<reference evidence="7" key="1">
    <citation type="submission" date="2021-11" db="EMBL/GenBank/DDBJ databases">
        <title>A Novel Adlercreutzia Species, isolated from a Allomyrina dichotoma larva feces.</title>
        <authorList>
            <person name="Suh M.K."/>
        </authorList>
    </citation>
    <scope>NUCLEOTIDE SEQUENCE</scope>
    <source>
        <strain evidence="7">JBNU-10</strain>
    </source>
</reference>
<name>A0ABS9WGA7_9ACTN</name>
<proteinExistence type="inferred from homology"/>
<comment type="pathway">
    <text evidence="3 4">Cofactor biosynthesis; coenzyme A biosynthesis; CoA from (R)-pantothenate: step 3/5.</text>
</comment>
<keyword evidence="3 4" id="KW-0436">Ligase</keyword>
<keyword evidence="1 3" id="KW-0210">Decarboxylase</keyword>
<feature type="region of interest" description="Phosphopantothenoylcysteine decarboxylase" evidence="3">
    <location>
        <begin position="1"/>
        <end position="216"/>
    </location>
</feature>
<comment type="caution">
    <text evidence="7">The sequence shown here is derived from an EMBL/GenBank/DDBJ whole genome shotgun (WGS) entry which is preliminary data.</text>
</comment>
<comment type="function">
    <text evidence="3">Catalyzes two sequential steps in the biosynthesis of coenzyme A. In the first step cysteine is conjugated to 4'-phosphopantothenate to form 4-phosphopantothenoylcysteine. In the second step the latter compound is decarboxylated to form 4'-phosphopantotheine.</text>
</comment>
<feature type="domain" description="DNA/pantothenate metabolism flavoprotein C-terminal" evidence="6">
    <location>
        <begin position="212"/>
        <end position="422"/>
    </location>
</feature>
<dbReference type="RefSeq" id="WP_242164581.1">
    <property type="nucleotide sequence ID" value="NZ_JAJMLW010000002.1"/>
</dbReference>
<keyword evidence="3 4" id="KW-0285">Flavoprotein</keyword>
<evidence type="ECO:0000259" key="6">
    <source>
        <dbReference type="Pfam" id="PF04127"/>
    </source>
</evidence>
<dbReference type="Pfam" id="PF04127">
    <property type="entry name" value="DFP"/>
    <property type="match status" value="1"/>
</dbReference>
<dbReference type="PANTHER" id="PTHR14359:SF6">
    <property type="entry name" value="PHOSPHOPANTOTHENOYLCYSTEINE DECARBOXYLASE"/>
    <property type="match status" value="1"/>
</dbReference>
<comment type="catalytic activity">
    <reaction evidence="3 4">
        <text>(R)-4'-phosphopantothenate + L-cysteine + CTP = N-[(R)-4-phosphopantothenoyl]-L-cysteine + CMP + diphosphate + H(+)</text>
        <dbReference type="Rhea" id="RHEA:19397"/>
        <dbReference type="ChEBI" id="CHEBI:10986"/>
        <dbReference type="ChEBI" id="CHEBI:15378"/>
        <dbReference type="ChEBI" id="CHEBI:33019"/>
        <dbReference type="ChEBI" id="CHEBI:35235"/>
        <dbReference type="ChEBI" id="CHEBI:37563"/>
        <dbReference type="ChEBI" id="CHEBI:59458"/>
        <dbReference type="ChEBI" id="CHEBI:60377"/>
        <dbReference type="EC" id="6.3.2.5"/>
    </reaction>
</comment>
<dbReference type="EMBL" id="JAJMLW010000002">
    <property type="protein sequence ID" value="MCI2241893.1"/>
    <property type="molecule type" value="Genomic_DNA"/>
</dbReference>
<dbReference type="InterPro" id="IPR007085">
    <property type="entry name" value="DNA/pantothenate-metab_flavo_C"/>
</dbReference>
<feature type="binding site" evidence="3">
    <location>
        <begin position="334"/>
        <end position="337"/>
    </location>
    <ligand>
        <name>CTP</name>
        <dbReference type="ChEBI" id="CHEBI:37563"/>
    </ligand>
</feature>
<dbReference type="Gene3D" id="3.40.50.10300">
    <property type="entry name" value="CoaB-like"/>
    <property type="match status" value="1"/>
</dbReference>
<dbReference type="SUPFAM" id="SSF102645">
    <property type="entry name" value="CoaB-like"/>
    <property type="match status" value="1"/>
</dbReference>
<feature type="active site" description="Proton donor" evidence="3">
    <location>
        <position position="159"/>
    </location>
</feature>
<dbReference type="NCBIfam" id="TIGR00521">
    <property type="entry name" value="coaBC_dfp"/>
    <property type="match status" value="1"/>
</dbReference>
<comment type="pathway">
    <text evidence="3 4">Cofactor biosynthesis; coenzyme A biosynthesis; CoA from (R)-pantothenate: step 2/5.</text>
</comment>
<comment type="similarity">
    <text evidence="3 4">In the C-terminal section; belongs to the PPC synthetase family.</text>
</comment>
<keyword evidence="3 4" id="KW-0288">FMN</keyword>
<evidence type="ECO:0000256" key="2">
    <source>
        <dbReference type="ARBA" id="ARBA00023239"/>
    </source>
</evidence>
<comment type="cofactor">
    <cofactor evidence="3">
        <name>FMN</name>
        <dbReference type="ChEBI" id="CHEBI:58210"/>
    </cofactor>
    <text evidence="3">Binds 1 FMN per subunit.</text>
</comment>
<keyword evidence="3" id="KW-0460">Magnesium</keyword>
<comment type="similarity">
    <text evidence="3 4">In the N-terminal section; belongs to the HFCD (homo-oligomeric flavin containing Cys decarboxylase) superfamily.</text>
</comment>
<organism evidence="7 8">
    <name type="scientific">Adlercreutzia faecimuris</name>
    <dbReference type="NCBI Taxonomy" id="2897341"/>
    <lineage>
        <taxon>Bacteria</taxon>
        <taxon>Bacillati</taxon>
        <taxon>Actinomycetota</taxon>
        <taxon>Coriobacteriia</taxon>
        <taxon>Eggerthellales</taxon>
        <taxon>Eggerthellaceae</taxon>
        <taxon>Adlercreutzia</taxon>
    </lineage>
</organism>
<evidence type="ECO:0000256" key="1">
    <source>
        <dbReference type="ARBA" id="ARBA00022793"/>
    </source>
</evidence>
<feature type="domain" description="Flavoprotein" evidence="5">
    <location>
        <begin position="9"/>
        <end position="180"/>
    </location>
</feature>
<feature type="region of interest" description="Phosphopantothenate--cysteine ligase" evidence="3">
    <location>
        <begin position="217"/>
        <end position="425"/>
    </location>
</feature>
<dbReference type="Proteomes" id="UP001430755">
    <property type="component" value="Unassembled WGS sequence"/>
</dbReference>
<keyword evidence="8" id="KW-1185">Reference proteome</keyword>
<accession>A0ABS9WGA7</accession>
<dbReference type="InterPro" id="IPR003382">
    <property type="entry name" value="Flavoprotein"/>
</dbReference>
<feature type="binding site" evidence="3">
    <location>
        <position position="315"/>
    </location>
    <ligand>
        <name>CTP</name>
        <dbReference type="ChEBI" id="CHEBI:37563"/>
    </ligand>
</feature>
<comment type="caution">
    <text evidence="3">Lacks conserved residue(s) required for the propagation of feature annotation.</text>
</comment>
<dbReference type="InterPro" id="IPR036551">
    <property type="entry name" value="Flavin_trans-like"/>
</dbReference>
<dbReference type="GO" id="GO:0004633">
    <property type="term" value="F:phosphopantothenoylcysteine decarboxylase activity"/>
    <property type="evidence" value="ECO:0007669"/>
    <property type="project" value="UniProtKB-EC"/>
</dbReference>
<protein>
    <recommendedName>
        <fullName evidence="3">Coenzyme A biosynthesis bifunctional protein CoaBC</fullName>
    </recommendedName>
    <alternativeName>
        <fullName evidence="3">DNA/pantothenate metabolism flavoprotein</fullName>
    </alternativeName>
    <alternativeName>
        <fullName evidence="3">Phosphopantothenoylcysteine synthetase/decarboxylase</fullName>
        <shortName evidence="3">PPCS-PPCDC</shortName>
    </alternativeName>
    <domain>
        <recommendedName>
            <fullName evidence="3">Phosphopantothenoylcysteine decarboxylase</fullName>
            <shortName evidence="3">PPC decarboxylase</shortName>
            <shortName evidence="3">PPC-DC</shortName>
            <ecNumber evidence="3">4.1.1.36</ecNumber>
        </recommendedName>
        <alternativeName>
            <fullName evidence="3">CoaC</fullName>
        </alternativeName>
    </domain>
    <domain>
        <recommendedName>
            <fullName evidence="3">Phosphopantothenate--cysteine ligase</fullName>
            <ecNumber evidence="3">6.3.2.5</ecNumber>
        </recommendedName>
        <alternativeName>
            <fullName evidence="3">CoaB</fullName>
        </alternativeName>
        <alternativeName>
            <fullName evidence="3">Phosphopantothenoylcysteine synthetase</fullName>
            <shortName evidence="3">PPC synthetase</shortName>
            <shortName evidence="3">PPC-S</shortName>
        </alternativeName>
    </domain>
</protein>
<gene>
    <name evidence="3 7" type="primary">coaBC</name>
    <name evidence="7" type="ORF">LPT13_05960</name>
</gene>
<dbReference type="HAMAP" id="MF_02225">
    <property type="entry name" value="CoaBC"/>
    <property type="match status" value="1"/>
</dbReference>
<evidence type="ECO:0000259" key="5">
    <source>
        <dbReference type="Pfam" id="PF02441"/>
    </source>
</evidence>
<keyword evidence="3" id="KW-0479">Metal-binding</keyword>
<sequence>MSADASAPTVLVGVTGCIAAYKACEVVRGLQRAGCRVKVVMTEHATRFVDPVTFRALTHEKAAVGLFDDPSDPIHHISLAEECDLMLIAPCTANVAAKLACGIADDLLTTTALACPAPVMVCPAMNVHMYEAPATQDNLEALRRRGVVVMEADAGYQACGDVGRGRLPEPDAIVERALRVLAAPPLRPAAAIRPAGDDEATASFPPVPEQDMAGLEVLVTAGPTVEPIDAVRFISNYSSGKMGYALAADAAARGAAVTLVSGPVALEPPARVRVVPVKTAREMLAAAEEAAPRAAIAVFSAAVADYRPARPADRKLKKGVDDAALAAVELTPNPDILATVGAAKRPGQVVVGFAAETDDVAANARAKLASKHADMIVANQVGEGRAFGTDDDQVVLVTAAGDEELPLMPKRELAHAIWTRALEMR</sequence>
<comment type="cofactor">
    <cofactor evidence="3">
        <name>Mg(2+)</name>
        <dbReference type="ChEBI" id="CHEBI:18420"/>
    </cofactor>
</comment>
<dbReference type="EC" id="6.3.2.5" evidence="3"/>
<feature type="binding site" evidence="3">
    <location>
        <position position="353"/>
    </location>
    <ligand>
        <name>CTP</name>
        <dbReference type="ChEBI" id="CHEBI:37563"/>
    </ligand>
</feature>
<evidence type="ECO:0000256" key="4">
    <source>
        <dbReference type="RuleBase" id="RU364078"/>
    </source>
</evidence>
<comment type="catalytic activity">
    <reaction evidence="3 4">
        <text>N-[(R)-4-phosphopantothenoyl]-L-cysteine + H(+) = (R)-4'-phosphopantetheine + CO2</text>
        <dbReference type="Rhea" id="RHEA:16793"/>
        <dbReference type="ChEBI" id="CHEBI:15378"/>
        <dbReference type="ChEBI" id="CHEBI:16526"/>
        <dbReference type="ChEBI" id="CHEBI:59458"/>
        <dbReference type="ChEBI" id="CHEBI:61723"/>
        <dbReference type="EC" id="4.1.1.36"/>
    </reaction>
</comment>
<evidence type="ECO:0000313" key="7">
    <source>
        <dbReference type="EMBL" id="MCI2241893.1"/>
    </source>
</evidence>
<dbReference type="SUPFAM" id="SSF52507">
    <property type="entry name" value="Homo-oligomeric flavin-containing Cys decarboxylases, HFCD"/>
    <property type="match status" value="1"/>
</dbReference>
<keyword evidence="3" id="KW-0511">Multifunctional enzyme</keyword>
<feature type="binding site" evidence="3">
    <location>
        <position position="367"/>
    </location>
    <ligand>
        <name>CTP</name>
        <dbReference type="ChEBI" id="CHEBI:37563"/>
    </ligand>
</feature>
<dbReference type="EC" id="4.1.1.36" evidence="3"/>
<evidence type="ECO:0000313" key="8">
    <source>
        <dbReference type="Proteomes" id="UP001430755"/>
    </source>
</evidence>
<feature type="binding site" evidence="3">
    <location>
        <position position="305"/>
    </location>
    <ligand>
        <name>CTP</name>
        <dbReference type="ChEBI" id="CHEBI:37563"/>
    </ligand>
</feature>
<comment type="function">
    <text evidence="4">Catalyzes two steps in the biosynthesis of coenzyme A. In the first step cysteine is conjugated to 4'-phosphopantothenate to form 4-phosphopantothenoylcysteine, in the latter compound is decarboxylated to form 4'-phosphopantotheine.</text>
</comment>
<dbReference type="PANTHER" id="PTHR14359">
    <property type="entry name" value="HOMO-OLIGOMERIC FLAVIN CONTAINING CYS DECARBOXYLASE FAMILY"/>
    <property type="match status" value="1"/>
</dbReference>